<dbReference type="OrthoDB" id="5539371at2759"/>
<evidence type="ECO:0000313" key="5">
    <source>
        <dbReference type="EMBL" id="KAH7138651.1"/>
    </source>
</evidence>
<evidence type="ECO:0000256" key="1">
    <source>
        <dbReference type="ARBA" id="ARBA00004604"/>
    </source>
</evidence>
<dbReference type="InterPro" id="IPR008999">
    <property type="entry name" value="Actin-crosslinking"/>
</dbReference>
<comment type="similarity">
    <text evidence="2">Belongs to the FRG1 family.</text>
</comment>
<dbReference type="PANTHER" id="PTHR12928">
    <property type="entry name" value="FRG1 PROTEIN"/>
    <property type="match status" value="1"/>
</dbReference>
<protein>
    <submittedName>
        <fullName evidence="5">FRG1-like family protein</fullName>
    </submittedName>
</protein>
<dbReference type="Gene3D" id="2.80.10.50">
    <property type="match status" value="1"/>
</dbReference>
<reference evidence="5" key="1">
    <citation type="journal article" date="2021" name="Nat. Commun.">
        <title>Genetic determinants of endophytism in the Arabidopsis root mycobiome.</title>
        <authorList>
            <person name="Mesny F."/>
            <person name="Miyauchi S."/>
            <person name="Thiergart T."/>
            <person name="Pickel B."/>
            <person name="Atanasova L."/>
            <person name="Karlsson M."/>
            <person name="Huettel B."/>
            <person name="Barry K.W."/>
            <person name="Haridas S."/>
            <person name="Chen C."/>
            <person name="Bauer D."/>
            <person name="Andreopoulos W."/>
            <person name="Pangilinan J."/>
            <person name="LaButti K."/>
            <person name="Riley R."/>
            <person name="Lipzen A."/>
            <person name="Clum A."/>
            <person name="Drula E."/>
            <person name="Henrissat B."/>
            <person name="Kohler A."/>
            <person name="Grigoriev I.V."/>
            <person name="Martin F.M."/>
            <person name="Hacquard S."/>
        </authorList>
    </citation>
    <scope>NUCLEOTIDE SEQUENCE</scope>
    <source>
        <strain evidence="5">MPI-CAGE-CH-0243</strain>
    </source>
</reference>
<dbReference type="GO" id="GO:0051015">
    <property type="term" value="F:actin filament binding"/>
    <property type="evidence" value="ECO:0007669"/>
    <property type="project" value="TreeGrafter"/>
</dbReference>
<name>A0A9P9EKD2_9PLEO</name>
<dbReference type="SUPFAM" id="SSF50405">
    <property type="entry name" value="Actin-crosslinking proteins"/>
    <property type="match status" value="1"/>
</dbReference>
<comment type="subcellular location">
    <subcellularLocation>
        <location evidence="1">Nucleus</location>
        <location evidence="1">Nucleolus</location>
    </subcellularLocation>
</comment>
<evidence type="ECO:0000256" key="4">
    <source>
        <dbReference type="SAM" id="MobiDB-lite"/>
    </source>
</evidence>
<dbReference type="EMBL" id="JAGMWT010000001">
    <property type="protein sequence ID" value="KAH7138651.1"/>
    <property type="molecule type" value="Genomic_DNA"/>
</dbReference>
<sequence>MVSALTFKGDKKAKKRKRIPGLDDAAVEAKYSRTTSQNANAANDDDHDDDSWVTADVQTDISGPILIVLPSEPATFLACDANGKVFTSAVENFVDNDPATAEPHDVRQVWIANRVAGTETFSLKGHHGRYLGVDKYGILSATTTAISPTESLLFVPAPNNPSTFGIQTLRDTFLAIDESSSKGPEVRGDADSITFTSTFRIRMQARFKPKLRASKEEKAQSKISRKELEDLIGRKLEDDEVRKLKKAKREGNFHEVALDYKVKTSHDKYAS</sequence>
<evidence type="ECO:0000313" key="6">
    <source>
        <dbReference type="Proteomes" id="UP000700596"/>
    </source>
</evidence>
<dbReference type="CDD" id="cd23339">
    <property type="entry name" value="beta-trefoil_FSCN_fungal_FRG1-like"/>
    <property type="match status" value="1"/>
</dbReference>
<dbReference type="AlphaFoldDB" id="A0A9P9EKD2"/>
<feature type="region of interest" description="Disordered" evidence="4">
    <location>
        <begin position="1"/>
        <end position="50"/>
    </location>
</feature>
<dbReference type="GO" id="GO:0005730">
    <property type="term" value="C:nucleolus"/>
    <property type="evidence" value="ECO:0007669"/>
    <property type="project" value="UniProtKB-SubCell"/>
</dbReference>
<accession>A0A9P9EKD2</accession>
<gene>
    <name evidence="5" type="ORF">B0J11DRAFT_22098</name>
</gene>
<dbReference type="PANTHER" id="PTHR12928:SF0">
    <property type="entry name" value="FSHD REGION GENE 1"/>
    <property type="match status" value="1"/>
</dbReference>
<dbReference type="Pfam" id="PF06229">
    <property type="entry name" value="FRG1"/>
    <property type="match status" value="1"/>
</dbReference>
<proteinExistence type="inferred from homology"/>
<evidence type="ECO:0000256" key="3">
    <source>
        <dbReference type="ARBA" id="ARBA00023242"/>
    </source>
</evidence>
<comment type="caution">
    <text evidence="5">The sequence shown here is derived from an EMBL/GenBank/DDBJ whole genome shotgun (WGS) entry which is preliminary data.</text>
</comment>
<dbReference type="GO" id="GO:0071013">
    <property type="term" value="C:catalytic step 2 spliceosome"/>
    <property type="evidence" value="ECO:0007669"/>
    <property type="project" value="TreeGrafter"/>
</dbReference>
<keyword evidence="3" id="KW-0539">Nucleus</keyword>
<dbReference type="Proteomes" id="UP000700596">
    <property type="component" value="Unassembled WGS sequence"/>
</dbReference>
<organism evidence="5 6">
    <name type="scientific">Dendryphion nanum</name>
    <dbReference type="NCBI Taxonomy" id="256645"/>
    <lineage>
        <taxon>Eukaryota</taxon>
        <taxon>Fungi</taxon>
        <taxon>Dikarya</taxon>
        <taxon>Ascomycota</taxon>
        <taxon>Pezizomycotina</taxon>
        <taxon>Dothideomycetes</taxon>
        <taxon>Pleosporomycetidae</taxon>
        <taxon>Pleosporales</taxon>
        <taxon>Torulaceae</taxon>
        <taxon>Dendryphion</taxon>
    </lineage>
</organism>
<evidence type="ECO:0000256" key="2">
    <source>
        <dbReference type="ARBA" id="ARBA00010878"/>
    </source>
</evidence>
<keyword evidence="6" id="KW-1185">Reference proteome</keyword>
<dbReference type="InterPro" id="IPR010414">
    <property type="entry name" value="FRG1"/>
</dbReference>